<dbReference type="Proteomes" id="UP000606786">
    <property type="component" value="Unassembled WGS sequence"/>
</dbReference>
<protein>
    <submittedName>
        <fullName evidence="1">(Mediterranean fruit fly) hypothetical protein</fullName>
    </submittedName>
</protein>
<keyword evidence="2" id="KW-1185">Reference proteome</keyword>
<name>A0A811UM69_CERCA</name>
<comment type="caution">
    <text evidence="1">The sequence shown here is derived from an EMBL/GenBank/DDBJ whole genome shotgun (WGS) entry which is preliminary data.</text>
</comment>
<proteinExistence type="predicted"/>
<dbReference type="EMBL" id="CAJHJT010000012">
    <property type="protein sequence ID" value="CAD7000149.1"/>
    <property type="molecule type" value="Genomic_DNA"/>
</dbReference>
<sequence length="235" mass="26876">MKRELRRVCRSFEEAKQKQLCYKSNEKLYDVSIYLPSQTTDSVSYMLPNRKVLRLAAKIVQKRTGDLFQKLNIVYLRLESLAKLQYLPLCDGHLDLMILMIDEWSCSLSALSKEFSLCLDLERTTLSLTTRTDGRSVLTTGAVKLYYAICFALCTINARQSCHIVPPTIGTLPTFSLTFLATTARGNQAIMFKLANSSHDYQKGHCVKPPQCVAQKHWAEAISVRLRHTHKRRKK</sequence>
<dbReference type="AlphaFoldDB" id="A0A811UM69"/>
<evidence type="ECO:0000313" key="1">
    <source>
        <dbReference type="EMBL" id="CAD7000149.1"/>
    </source>
</evidence>
<evidence type="ECO:0000313" key="2">
    <source>
        <dbReference type="Proteomes" id="UP000606786"/>
    </source>
</evidence>
<reference evidence="1" key="1">
    <citation type="submission" date="2020-11" db="EMBL/GenBank/DDBJ databases">
        <authorList>
            <person name="Whitehead M."/>
        </authorList>
    </citation>
    <scope>NUCLEOTIDE SEQUENCE</scope>
    <source>
        <strain evidence="1">EGII</strain>
    </source>
</reference>
<gene>
    <name evidence="1" type="ORF">CCAP1982_LOCUS8642</name>
</gene>
<organism evidence="1 2">
    <name type="scientific">Ceratitis capitata</name>
    <name type="common">Mediterranean fruit fly</name>
    <name type="synonym">Tephritis capitata</name>
    <dbReference type="NCBI Taxonomy" id="7213"/>
    <lineage>
        <taxon>Eukaryota</taxon>
        <taxon>Metazoa</taxon>
        <taxon>Ecdysozoa</taxon>
        <taxon>Arthropoda</taxon>
        <taxon>Hexapoda</taxon>
        <taxon>Insecta</taxon>
        <taxon>Pterygota</taxon>
        <taxon>Neoptera</taxon>
        <taxon>Endopterygota</taxon>
        <taxon>Diptera</taxon>
        <taxon>Brachycera</taxon>
        <taxon>Muscomorpha</taxon>
        <taxon>Tephritoidea</taxon>
        <taxon>Tephritidae</taxon>
        <taxon>Ceratitis</taxon>
        <taxon>Ceratitis</taxon>
    </lineage>
</organism>
<accession>A0A811UM69</accession>